<protein>
    <recommendedName>
        <fullName evidence="5">Integral membrane protein</fullName>
    </recommendedName>
</protein>
<accession>A0A8H1QN25</accession>
<feature type="signal peptide" evidence="2">
    <location>
        <begin position="1"/>
        <end position="20"/>
    </location>
</feature>
<evidence type="ECO:0000313" key="3">
    <source>
        <dbReference type="EMBL" id="TGG79684.1"/>
    </source>
</evidence>
<sequence length="241" mass="26225">MRNVVVRCCALLLGVAAVWASLDLAVEPYRKTVEYRHAEPCQRAAPRTDACIGRETGRVADKYTRTTTTGSTEDSSTETLYYLRIAREGRTAAYEVSNGLYGAARRGSRAGLDVWQGQVVGITVRGAHDRLSPSAAGDLTFSLFPGWLGAGLLLWAALGGGRLRSLFGPLGTRAFAWVWLGLWTLLPAGRITAHGTAGWGIVGWSVLWLFGAAVSVPFLFGEGTGGFRAARRWRLRNRLRR</sequence>
<dbReference type="RefSeq" id="WP_053933239.1">
    <property type="nucleotide sequence ID" value="NZ_CP103060.1"/>
</dbReference>
<proteinExistence type="predicted"/>
<name>A0A8H1QN25_9ACTN</name>
<feature type="transmembrane region" description="Helical" evidence="1">
    <location>
        <begin position="206"/>
        <end position="230"/>
    </location>
</feature>
<feature type="transmembrane region" description="Helical" evidence="1">
    <location>
        <begin position="139"/>
        <end position="158"/>
    </location>
</feature>
<keyword evidence="2" id="KW-0732">Signal</keyword>
<evidence type="ECO:0000256" key="2">
    <source>
        <dbReference type="SAM" id="SignalP"/>
    </source>
</evidence>
<dbReference type="AlphaFoldDB" id="A0A8H1QN25"/>
<keyword evidence="1" id="KW-1133">Transmembrane helix</keyword>
<keyword evidence="1" id="KW-0812">Transmembrane</keyword>
<dbReference type="GeneID" id="75185805"/>
<organism evidence="3 4">
    <name type="scientific">Streptomyces albus</name>
    <dbReference type="NCBI Taxonomy" id="1888"/>
    <lineage>
        <taxon>Bacteria</taxon>
        <taxon>Bacillati</taxon>
        <taxon>Actinomycetota</taxon>
        <taxon>Actinomycetes</taxon>
        <taxon>Kitasatosporales</taxon>
        <taxon>Streptomycetaceae</taxon>
        <taxon>Streptomyces</taxon>
    </lineage>
</organism>
<keyword evidence="1" id="KW-0472">Membrane</keyword>
<evidence type="ECO:0008006" key="5">
    <source>
        <dbReference type="Google" id="ProtNLM"/>
    </source>
</evidence>
<gene>
    <name evidence="3" type="ORF">D8771_23390</name>
</gene>
<dbReference type="Proteomes" id="UP000298111">
    <property type="component" value="Unassembled WGS sequence"/>
</dbReference>
<dbReference type="EMBL" id="RCIY01000076">
    <property type="protein sequence ID" value="TGG79684.1"/>
    <property type="molecule type" value="Genomic_DNA"/>
</dbReference>
<evidence type="ECO:0000313" key="4">
    <source>
        <dbReference type="Proteomes" id="UP000298111"/>
    </source>
</evidence>
<reference evidence="3 4" key="1">
    <citation type="submission" date="2018-10" db="EMBL/GenBank/DDBJ databases">
        <title>Isolation of pseudouridimycin from Streptomyces albus DSM 40763.</title>
        <authorList>
            <person name="Rosenqvist P."/>
            <person name="Metsae-Ketelae M."/>
            <person name="Virta P."/>
        </authorList>
    </citation>
    <scope>NUCLEOTIDE SEQUENCE [LARGE SCALE GENOMIC DNA]</scope>
    <source>
        <strain evidence="3 4">DSM 40763</strain>
    </source>
</reference>
<feature type="transmembrane region" description="Helical" evidence="1">
    <location>
        <begin position="170"/>
        <end position="186"/>
    </location>
</feature>
<evidence type="ECO:0000256" key="1">
    <source>
        <dbReference type="SAM" id="Phobius"/>
    </source>
</evidence>
<comment type="caution">
    <text evidence="3">The sequence shown here is derived from an EMBL/GenBank/DDBJ whole genome shotgun (WGS) entry which is preliminary data.</text>
</comment>
<feature type="chain" id="PRO_5034490991" description="Integral membrane protein" evidence="2">
    <location>
        <begin position="21"/>
        <end position="241"/>
    </location>
</feature>